<proteinExistence type="predicted"/>
<name>A0A1Z4M163_9CYAN</name>
<dbReference type="AlphaFoldDB" id="A0A1Z4M163"/>
<gene>
    <name evidence="1" type="ORF">NIES267_67240</name>
</gene>
<accession>A0A1Z4M163</accession>
<dbReference type="OrthoDB" id="530362at2"/>
<evidence type="ECO:0008006" key="3">
    <source>
        <dbReference type="Google" id="ProtNLM"/>
    </source>
</evidence>
<dbReference type="EMBL" id="AP018227">
    <property type="protein sequence ID" value="BAY87205.1"/>
    <property type="molecule type" value="Genomic_DNA"/>
</dbReference>
<protein>
    <recommendedName>
        <fullName evidence="3">Peptidase A2 domain-containing protein</fullName>
    </recommendedName>
</protein>
<organism evidence="1 2">
    <name type="scientific">Calothrix parasitica NIES-267</name>
    <dbReference type="NCBI Taxonomy" id="1973488"/>
    <lineage>
        <taxon>Bacteria</taxon>
        <taxon>Bacillati</taxon>
        <taxon>Cyanobacteriota</taxon>
        <taxon>Cyanophyceae</taxon>
        <taxon>Nostocales</taxon>
        <taxon>Calotrichaceae</taxon>
        <taxon>Calothrix</taxon>
    </lineage>
</organism>
<dbReference type="Proteomes" id="UP000218418">
    <property type="component" value="Chromosome"/>
</dbReference>
<reference evidence="1 2" key="1">
    <citation type="submission" date="2017-06" db="EMBL/GenBank/DDBJ databases">
        <title>Genome sequencing of cyanobaciteial culture collection at National Institute for Environmental Studies (NIES).</title>
        <authorList>
            <person name="Hirose Y."/>
            <person name="Shimura Y."/>
            <person name="Fujisawa T."/>
            <person name="Nakamura Y."/>
            <person name="Kawachi M."/>
        </authorList>
    </citation>
    <scope>NUCLEOTIDE SEQUENCE [LARGE SCALE GENOMIC DNA]</scope>
    <source>
        <strain evidence="1 2">NIES-267</strain>
    </source>
</reference>
<evidence type="ECO:0000313" key="1">
    <source>
        <dbReference type="EMBL" id="BAY87205.1"/>
    </source>
</evidence>
<evidence type="ECO:0000313" key="2">
    <source>
        <dbReference type="Proteomes" id="UP000218418"/>
    </source>
</evidence>
<sequence>MSSNPAKYSFVSTDSSLGEASFKPLLPLTLNYQEKSQEVIGLLDTGGMVNVLSYQMGVELGAVWEEQTTMLQLSGNLAQFEARVLILSAIVGQFSNTRLVFAWTKANQIRLLLGQANFFMEFDVCFYRSQKIFEVTPKKS</sequence>
<keyword evidence="2" id="KW-1185">Reference proteome</keyword>